<protein>
    <recommendedName>
        <fullName evidence="4">Tetratricopeptide repeat protein 36</fullName>
    </recommendedName>
</protein>
<evidence type="ECO:0000256" key="1">
    <source>
        <dbReference type="ARBA" id="ARBA00006995"/>
    </source>
</evidence>
<proteinExistence type="inferred from homology"/>
<reference evidence="3" key="2">
    <citation type="submission" date="2020-10" db="EMBL/GenBank/DDBJ databases">
        <title>High-Quality Genome Resource of Clonostachys rosea strain S41 by Oxford Nanopore Long-Read Sequencing.</title>
        <authorList>
            <person name="Wang H."/>
        </authorList>
    </citation>
    <scope>NUCLEOTIDE SEQUENCE</scope>
    <source>
        <strain evidence="3">S41</strain>
    </source>
</reference>
<dbReference type="PANTHER" id="PTHR21405">
    <property type="entry name" value="CDNA SEQUENCE BC021608"/>
    <property type="match status" value="1"/>
</dbReference>
<dbReference type="PANTHER" id="PTHR21405:SF0">
    <property type="entry name" value="TETRATRICOPEPTIDE REPEAT PROTEIN 36"/>
    <property type="match status" value="1"/>
</dbReference>
<dbReference type="EMBL" id="JADCTT010000002">
    <property type="protein sequence ID" value="KAF9757989.1"/>
    <property type="molecule type" value="Genomic_DNA"/>
</dbReference>
<reference evidence="2" key="1">
    <citation type="submission" date="2015-01" db="EMBL/GenBank/DDBJ databases">
        <authorList>
            <person name="Durling Mikael"/>
        </authorList>
    </citation>
    <scope>NUCLEOTIDE SEQUENCE</scope>
</reference>
<dbReference type="AlphaFoldDB" id="A0A0B7K3B6"/>
<dbReference type="InterPro" id="IPR038906">
    <property type="entry name" value="TTC36"/>
</dbReference>
<evidence type="ECO:0000313" key="2">
    <source>
        <dbReference type="EMBL" id="CEO50082.1"/>
    </source>
</evidence>
<dbReference type="Proteomes" id="UP000616885">
    <property type="component" value="Unassembled WGS sequence"/>
</dbReference>
<evidence type="ECO:0008006" key="4">
    <source>
        <dbReference type="Google" id="ProtNLM"/>
    </source>
</evidence>
<sequence>MTAIELSRHDINVLEKIKDPESNPTAGIIIDDTLPRDPHIIDSTVYDRVVEKERQIIQSLQKLEIQLSQSMAENGTETAIQGYKDCASELGNLISEYPDYASARNNRAQVVRRLYGDAMLMSEITGMPMPLVEQPDRGEKRTASASALDDLEQSILLLSPPSLSTPLSPQAARTLSMAHTQRAAIYLKTAKLLAFRSLDIDETRREVHWRKIDFEEAASRDLALGGRYGNQIAKGLAVSVNPTAKLCGQIVREAMKKEYGPSFGE</sequence>
<comment type="similarity">
    <text evidence="1">Belongs to the TTC36 family.</text>
</comment>
<evidence type="ECO:0000313" key="3">
    <source>
        <dbReference type="EMBL" id="KAF9757989.1"/>
    </source>
</evidence>
<dbReference type="GO" id="GO:0006570">
    <property type="term" value="P:tyrosine metabolic process"/>
    <property type="evidence" value="ECO:0007669"/>
    <property type="project" value="TreeGrafter"/>
</dbReference>
<gene>
    <name evidence="2" type="ORF">BN869_000006139_1</name>
    <name evidence="3" type="ORF">IM811_008933</name>
</gene>
<dbReference type="EMBL" id="CDPU01000017">
    <property type="protein sequence ID" value="CEO50082.1"/>
    <property type="molecule type" value="Genomic_DNA"/>
</dbReference>
<name>A0A0B7K3B6_BIOOC</name>
<accession>A0A0B7K3B6</accession>
<organism evidence="2">
    <name type="scientific">Bionectria ochroleuca</name>
    <name type="common">Gliocladium roseum</name>
    <dbReference type="NCBI Taxonomy" id="29856"/>
    <lineage>
        <taxon>Eukaryota</taxon>
        <taxon>Fungi</taxon>
        <taxon>Dikarya</taxon>
        <taxon>Ascomycota</taxon>
        <taxon>Pezizomycotina</taxon>
        <taxon>Sordariomycetes</taxon>
        <taxon>Hypocreomycetidae</taxon>
        <taxon>Hypocreales</taxon>
        <taxon>Bionectriaceae</taxon>
        <taxon>Clonostachys</taxon>
    </lineage>
</organism>